<evidence type="ECO:0000313" key="3">
    <source>
        <dbReference type="Proteomes" id="UP000649604"/>
    </source>
</evidence>
<gene>
    <name evidence="2" type="ORF">GF339_15305</name>
</gene>
<evidence type="ECO:0000313" key="2">
    <source>
        <dbReference type="EMBL" id="MBD3325953.1"/>
    </source>
</evidence>
<keyword evidence="2" id="KW-0670">Pyruvate</keyword>
<dbReference type="InterPro" id="IPR002192">
    <property type="entry name" value="PPDK_AMP/ATP-bd"/>
</dbReference>
<protein>
    <submittedName>
        <fullName evidence="2">Pyruvate phosphate dikinase</fullName>
    </submittedName>
</protein>
<dbReference type="AlphaFoldDB" id="A0A9D5JXG6"/>
<dbReference type="InterPro" id="IPR013815">
    <property type="entry name" value="ATP_grasp_subdomain_1"/>
</dbReference>
<name>A0A9D5JXG6_9BACT</name>
<comment type="caution">
    <text evidence="2">The sequence shown here is derived from an EMBL/GenBank/DDBJ whole genome shotgun (WGS) entry which is preliminary data.</text>
</comment>
<sequence length="476" mass="55127">MTSLQREACDADALNNHSNHPERCERINTRRATMTTITNDPVTFSSGIPSLDDTLQGIWAGDNIVFQVDDLQDFLPFVHRFCHYAAEAGIPLVYFRFADHPSFLPEGVSAECYYLDPQQGFENFISEIFEVIEKYGKRVYYLFDCLSGLAVDWYTDRMLANFFMLTCPYLYTYDTVTYFVLLRNSHRPLAIQPIHNTAQVVLDVFRSKDTLYVLPLKVLKRHSPTMYMLHSWEEGAFHPVTKSVILSEILSNTTQFSIDFNTDRKDIWTTTFMRAQTIDQESEHFSPEEHAELKTQLIKMIISRDKHIIRLCERYFSLSDLVSIGKRMIGSGLIGGKSAGMLLARGILRRSDEKFQTLLERHDSFFIGSDVFYTYVIQNDCWWERHYLKKSAHLFEDAKLLQKKLLTGEFPSDILEQFQEMLNYFGQSPIIVRSSSLLEDAYGNAFSGKYESVFCANQGTPMERLTSFIEAVRRVY</sequence>
<proteinExistence type="predicted"/>
<evidence type="ECO:0000259" key="1">
    <source>
        <dbReference type="Pfam" id="PF01326"/>
    </source>
</evidence>
<dbReference type="Gene3D" id="3.30.1490.20">
    <property type="entry name" value="ATP-grasp fold, A domain"/>
    <property type="match status" value="1"/>
</dbReference>
<organism evidence="2 3">
    <name type="scientific">candidate division KSB3 bacterium</name>
    <dbReference type="NCBI Taxonomy" id="2044937"/>
    <lineage>
        <taxon>Bacteria</taxon>
        <taxon>candidate division KSB3</taxon>
    </lineage>
</organism>
<dbReference type="GO" id="GO:0016301">
    <property type="term" value="F:kinase activity"/>
    <property type="evidence" value="ECO:0007669"/>
    <property type="project" value="InterPro"/>
</dbReference>
<dbReference type="EMBL" id="WJJP01000503">
    <property type="protein sequence ID" value="MBD3325953.1"/>
    <property type="molecule type" value="Genomic_DNA"/>
</dbReference>
<dbReference type="SUPFAM" id="SSF56059">
    <property type="entry name" value="Glutathione synthetase ATP-binding domain-like"/>
    <property type="match status" value="1"/>
</dbReference>
<dbReference type="Proteomes" id="UP000649604">
    <property type="component" value="Unassembled WGS sequence"/>
</dbReference>
<feature type="non-terminal residue" evidence="2">
    <location>
        <position position="476"/>
    </location>
</feature>
<dbReference type="GO" id="GO:0005524">
    <property type="term" value="F:ATP binding"/>
    <property type="evidence" value="ECO:0007669"/>
    <property type="project" value="InterPro"/>
</dbReference>
<accession>A0A9D5JXG6</accession>
<dbReference type="Pfam" id="PF01326">
    <property type="entry name" value="PPDK_N"/>
    <property type="match status" value="1"/>
</dbReference>
<reference evidence="2" key="1">
    <citation type="submission" date="2019-11" db="EMBL/GenBank/DDBJ databases">
        <title>Microbial mats filling the niche in hypersaline microbial mats.</title>
        <authorList>
            <person name="Wong H.L."/>
            <person name="Macleod F.I."/>
            <person name="White R.A. III"/>
            <person name="Burns B.P."/>
        </authorList>
    </citation>
    <scope>NUCLEOTIDE SEQUENCE</scope>
    <source>
        <strain evidence="2">Rbin_158</strain>
    </source>
</reference>
<feature type="domain" description="Pyruvate phosphate dikinase AMP/ATP-binding" evidence="1">
    <location>
        <begin position="333"/>
        <end position="466"/>
    </location>
</feature>